<dbReference type="PANTHER" id="PTHR43280">
    <property type="entry name" value="ARAC-FAMILY TRANSCRIPTIONAL REGULATOR"/>
    <property type="match status" value="1"/>
</dbReference>
<keyword evidence="3" id="KW-0804">Transcription</keyword>
<evidence type="ECO:0000256" key="2">
    <source>
        <dbReference type="ARBA" id="ARBA00023125"/>
    </source>
</evidence>
<accession>A0ABX5WY82</accession>
<keyword evidence="6" id="KW-1185">Reference proteome</keyword>
<dbReference type="SMART" id="SM00342">
    <property type="entry name" value="HTH_ARAC"/>
    <property type="match status" value="1"/>
</dbReference>
<feature type="domain" description="HTH araC/xylS-type" evidence="4">
    <location>
        <begin position="193"/>
        <end position="290"/>
    </location>
</feature>
<dbReference type="PROSITE" id="PS01124">
    <property type="entry name" value="HTH_ARAC_FAMILY_2"/>
    <property type="match status" value="1"/>
</dbReference>
<dbReference type="SUPFAM" id="SSF46689">
    <property type="entry name" value="Homeodomain-like"/>
    <property type="match status" value="2"/>
</dbReference>
<dbReference type="Proteomes" id="UP000315947">
    <property type="component" value="Chromosome"/>
</dbReference>
<evidence type="ECO:0000313" key="6">
    <source>
        <dbReference type="Proteomes" id="UP000315947"/>
    </source>
</evidence>
<dbReference type="InterPro" id="IPR032783">
    <property type="entry name" value="AraC_lig"/>
</dbReference>
<dbReference type="EMBL" id="CP041614">
    <property type="protein sequence ID" value="QDO84045.1"/>
    <property type="molecule type" value="Genomic_DNA"/>
</dbReference>
<dbReference type="InterPro" id="IPR009057">
    <property type="entry name" value="Homeodomain-like_sf"/>
</dbReference>
<protein>
    <submittedName>
        <fullName evidence="5">AraC family transcriptional regulator</fullName>
    </submittedName>
</protein>
<dbReference type="InterPro" id="IPR018060">
    <property type="entry name" value="HTH_AraC"/>
</dbReference>
<evidence type="ECO:0000259" key="4">
    <source>
        <dbReference type="PROSITE" id="PS01124"/>
    </source>
</evidence>
<keyword evidence="2" id="KW-0238">DNA-binding</keyword>
<reference evidence="5 6" key="1">
    <citation type="submission" date="2019-07" db="EMBL/GenBank/DDBJ databases">
        <title>Shewanella sp. YLB-06 whole genomic sequence.</title>
        <authorList>
            <person name="Yu L."/>
        </authorList>
    </citation>
    <scope>NUCLEOTIDE SEQUENCE [LARGE SCALE GENOMIC DNA]</scope>
    <source>
        <strain evidence="5 6">YLB-06</strain>
    </source>
</reference>
<evidence type="ECO:0000313" key="5">
    <source>
        <dbReference type="EMBL" id="QDO84045.1"/>
    </source>
</evidence>
<evidence type="ECO:0000256" key="3">
    <source>
        <dbReference type="ARBA" id="ARBA00023163"/>
    </source>
</evidence>
<dbReference type="PANTHER" id="PTHR43280:SF11">
    <property type="entry name" value="RCS-SPECIFIC HTH-TYPE TRANSCRIPTIONAL ACTIVATOR RCLR"/>
    <property type="match status" value="1"/>
</dbReference>
<dbReference type="RefSeq" id="WP_144046411.1">
    <property type="nucleotide sequence ID" value="NZ_CP041614.1"/>
</dbReference>
<gene>
    <name evidence="5" type="ORF">FM037_13355</name>
</gene>
<name>A0ABX5WY82_9GAMM</name>
<dbReference type="Pfam" id="PF12833">
    <property type="entry name" value="HTH_18"/>
    <property type="match status" value="1"/>
</dbReference>
<organism evidence="5 6">
    <name type="scientific">Shewanella psychropiezotolerans</name>
    <dbReference type="NCBI Taxonomy" id="2593655"/>
    <lineage>
        <taxon>Bacteria</taxon>
        <taxon>Pseudomonadati</taxon>
        <taxon>Pseudomonadota</taxon>
        <taxon>Gammaproteobacteria</taxon>
        <taxon>Alteromonadales</taxon>
        <taxon>Shewanellaceae</taxon>
        <taxon>Shewanella</taxon>
    </lineage>
</organism>
<keyword evidence="1" id="KW-0805">Transcription regulation</keyword>
<sequence>MINLLSSFYLSATIFHRSLLCREWSTDTSGTGLASFHLISSGGAFLYCDGYLAEPLSEGDIVIFPHDAPHLISYHSNEEIAYNTNSFISYPIEANIDNSTGLICGYFDFDEDKKHPLIAQLPSCILVKKLSMNMTLNRIVDCLISEALQGAEANEIVLARLSEIFFLTLLRNLLQDENTSLGLFKALQDPKMKKVLQALSCNISHQWNLSSLADIGGYSRASFHSHFKRYLQQSPLEYLTHIRLSKAKKLLRQGMTVSKVSIEVGYLNENSFAKAYKRHFGYGPGLSRKN</sequence>
<dbReference type="Pfam" id="PF12852">
    <property type="entry name" value="Cupin_6"/>
    <property type="match status" value="1"/>
</dbReference>
<proteinExistence type="predicted"/>
<dbReference type="Gene3D" id="1.10.10.60">
    <property type="entry name" value="Homeodomain-like"/>
    <property type="match status" value="1"/>
</dbReference>
<evidence type="ECO:0000256" key="1">
    <source>
        <dbReference type="ARBA" id="ARBA00023015"/>
    </source>
</evidence>